<dbReference type="GO" id="GO:0003700">
    <property type="term" value="F:DNA-binding transcription factor activity"/>
    <property type="evidence" value="ECO:0007669"/>
    <property type="project" value="TreeGrafter"/>
</dbReference>
<keyword evidence="3" id="KW-0804">Transcription</keyword>
<dbReference type="PROSITE" id="PS50977">
    <property type="entry name" value="HTH_TETR_2"/>
    <property type="match status" value="1"/>
</dbReference>
<accession>A0A7X5UBZ2</accession>
<evidence type="ECO:0000256" key="1">
    <source>
        <dbReference type="ARBA" id="ARBA00023015"/>
    </source>
</evidence>
<dbReference type="GO" id="GO:0000976">
    <property type="term" value="F:transcription cis-regulatory region binding"/>
    <property type="evidence" value="ECO:0007669"/>
    <property type="project" value="TreeGrafter"/>
</dbReference>
<dbReference type="Gene3D" id="1.10.10.60">
    <property type="entry name" value="Homeodomain-like"/>
    <property type="match status" value="1"/>
</dbReference>
<dbReference type="Gene3D" id="1.10.357.10">
    <property type="entry name" value="Tetracycline Repressor, domain 2"/>
    <property type="match status" value="1"/>
</dbReference>
<dbReference type="InterPro" id="IPR009057">
    <property type="entry name" value="Homeodomain-like_sf"/>
</dbReference>
<protein>
    <submittedName>
        <fullName evidence="6">TetR/AcrR family transcriptional regulator</fullName>
    </submittedName>
</protein>
<keyword evidence="7" id="KW-1185">Reference proteome</keyword>
<keyword evidence="2 4" id="KW-0238">DNA-binding</keyword>
<evidence type="ECO:0000259" key="5">
    <source>
        <dbReference type="PROSITE" id="PS50977"/>
    </source>
</evidence>
<feature type="DNA-binding region" description="H-T-H motif" evidence="4">
    <location>
        <begin position="40"/>
        <end position="59"/>
    </location>
</feature>
<dbReference type="Pfam" id="PF16859">
    <property type="entry name" value="TetR_C_11"/>
    <property type="match status" value="1"/>
</dbReference>
<dbReference type="InterPro" id="IPR001647">
    <property type="entry name" value="HTH_TetR"/>
</dbReference>
<dbReference type="Pfam" id="PF00440">
    <property type="entry name" value="TetR_N"/>
    <property type="match status" value="1"/>
</dbReference>
<gene>
    <name evidence="6" type="ORF">HBF25_13765</name>
</gene>
<dbReference type="SUPFAM" id="SSF46689">
    <property type="entry name" value="Homeodomain-like"/>
    <property type="match status" value="1"/>
</dbReference>
<dbReference type="InterPro" id="IPR011075">
    <property type="entry name" value="TetR_C"/>
</dbReference>
<comment type="caution">
    <text evidence="6">The sequence shown here is derived from an EMBL/GenBank/DDBJ whole genome shotgun (WGS) entry which is preliminary data.</text>
</comment>
<keyword evidence="1" id="KW-0805">Transcription regulation</keyword>
<dbReference type="InterPro" id="IPR036271">
    <property type="entry name" value="Tet_transcr_reg_TetR-rel_C_sf"/>
</dbReference>
<dbReference type="InterPro" id="IPR050109">
    <property type="entry name" value="HTH-type_TetR-like_transc_reg"/>
</dbReference>
<evidence type="ECO:0000313" key="7">
    <source>
        <dbReference type="Proteomes" id="UP000490980"/>
    </source>
</evidence>
<evidence type="ECO:0000313" key="6">
    <source>
        <dbReference type="EMBL" id="NII07448.1"/>
    </source>
</evidence>
<evidence type="ECO:0000256" key="4">
    <source>
        <dbReference type="PROSITE-ProRule" id="PRU00335"/>
    </source>
</evidence>
<evidence type="ECO:0000256" key="3">
    <source>
        <dbReference type="ARBA" id="ARBA00023163"/>
    </source>
</evidence>
<name>A0A7X5UBZ2_9GAMM</name>
<organism evidence="6 7">
    <name type="scientific">Luteibacter anthropi</name>
    <dbReference type="NCBI Taxonomy" id="564369"/>
    <lineage>
        <taxon>Bacteria</taxon>
        <taxon>Pseudomonadati</taxon>
        <taxon>Pseudomonadota</taxon>
        <taxon>Gammaproteobacteria</taxon>
        <taxon>Lysobacterales</taxon>
        <taxon>Rhodanobacteraceae</taxon>
        <taxon>Luteibacter</taxon>
    </lineage>
</organism>
<feature type="domain" description="HTH tetR-type" evidence="5">
    <location>
        <begin position="16"/>
        <end position="77"/>
    </location>
</feature>
<dbReference type="EMBL" id="JAARLZ010000007">
    <property type="protein sequence ID" value="NII07448.1"/>
    <property type="molecule type" value="Genomic_DNA"/>
</dbReference>
<dbReference type="PANTHER" id="PTHR30055">
    <property type="entry name" value="HTH-TYPE TRANSCRIPTIONAL REGULATOR RUTR"/>
    <property type="match status" value="1"/>
</dbReference>
<dbReference type="SUPFAM" id="SSF48498">
    <property type="entry name" value="Tetracyclin repressor-like, C-terminal domain"/>
    <property type="match status" value="1"/>
</dbReference>
<dbReference type="RefSeq" id="WP_166949330.1">
    <property type="nucleotide sequence ID" value="NZ_CP077072.1"/>
</dbReference>
<evidence type="ECO:0000256" key="2">
    <source>
        <dbReference type="ARBA" id="ARBA00023125"/>
    </source>
</evidence>
<dbReference type="Proteomes" id="UP000490980">
    <property type="component" value="Unassembled WGS sequence"/>
</dbReference>
<dbReference type="PANTHER" id="PTHR30055:SF148">
    <property type="entry name" value="TETR-FAMILY TRANSCRIPTIONAL REGULATOR"/>
    <property type="match status" value="1"/>
</dbReference>
<reference evidence="6 7" key="1">
    <citation type="submission" date="2020-03" db="EMBL/GenBank/DDBJ databases">
        <authorList>
            <person name="Lai Q."/>
        </authorList>
    </citation>
    <scope>NUCLEOTIDE SEQUENCE [LARGE SCALE GENOMIC DNA]</scope>
    <source>
        <strain evidence="6 7">CCUG 25036</strain>
    </source>
</reference>
<dbReference type="AlphaFoldDB" id="A0A7X5UBZ2"/>
<sequence length="189" mass="20753">MSTTPQPQLRPGGRSARVQAAVHQAVRDLQQDEASRDTLTVPAIASRAGVTPSTIYRRWGDLAQLLADVAVEQLRPETSPGDTGSYRGDLEAWLEQYLDEMTSEPGRKLLRDVLSTGIAVNACKCAEFNAQQIDIIAARARERGEAVAPTLDVIEHVISPLLYRILFTSETPVPGDVHRWVDDVLRRAG</sequence>
<proteinExistence type="predicted"/>